<evidence type="ECO:0000313" key="2">
    <source>
        <dbReference type="Proteomes" id="UP000749559"/>
    </source>
</evidence>
<gene>
    <name evidence="1" type="ORF">OFUS_LOCUS13716</name>
</gene>
<protein>
    <submittedName>
        <fullName evidence="1">Uncharacterized protein</fullName>
    </submittedName>
</protein>
<name>A0A8J1ULP9_OWEFU</name>
<keyword evidence="2" id="KW-1185">Reference proteome</keyword>
<dbReference type="EMBL" id="CAIIXF020000007">
    <property type="protein sequence ID" value="CAH1788126.1"/>
    <property type="molecule type" value="Genomic_DNA"/>
</dbReference>
<comment type="caution">
    <text evidence="1">The sequence shown here is derived from an EMBL/GenBank/DDBJ whole genome shotgun (WGS) entry which is preliminary data.</text>
</comment>
<accession>A0A8J1ULP9</accession>
<reference evidence="1" key="1">
    <citation type="submission" date="2022-03" db="EMBL/GenBank/DDBJ databases">
        <authorList>
            <person name="Martin C."/>
        </authorList>
    </citation>
    <scope>NUCLEOTIDE SEQUENCE</scope>
</reference>
<dbReference type="Proteomes" id="UP000749559">
    <property type="component" value="Unassembled WGS sequence"/>
</dbReference>
<proteinExistence type="predicted"/>
<sequence>MSRKLNSQLFENETLKSCSNGLIVQRLTTLQAVKRKRFQITRPMSPEAKTAMAQLMNEKMLHESHCTKTEAVDEVKNVPKLDRDDLLNNVNDIKTKDMGLHRATISGTEKLLIHRNPKRNPEHDRSRSKSCGAVRTPKRMDHNLCKWNDTASYKRITPCKSATCVVKASRPTAPSNVVKVTYQNRNELTILNNKGRVERLSETGNAWMKKSITSTTKQFQNSNGNCLRNIERVPHGGDQDRVRIKALIQSNTKRPKRVFDDSERDFRITPQVYDERFFTPQWPVLVVNDRMTERKSEYVVRQEVLKKCRDWLNKNF</sequence>
<evidence type="ECO:0000313" key="1">
    <source>
        <dbReference type="EMBL" id="CAH1788126.1"/>
    </source>
</evidence>
<dbReference type="AlphaFoldDB" id="A0A8J1ULP9"/>
<organism evidence="1 2">
    <name type="scientific">Owenia fusiformis</name>
    <name type="common">Polychaete worm</name>
    <dbReference type="NCBI Taxonomy" id="6347"/>
    <lineage>
        <taxon>Eukaryota</taxon>
        <taxon>Metazoa</taxon>
        <taxon>Spiralia</taxon>
        <taxon>Lophotrochozoa</taxon>
        <taxon>Annelida</taxon>
        <taxon>Polychaeta</taxon>
        <taxon>Sedentaria</taxon>
        <taxon>Canalipalpata</taxon>
        <taxon>Sabellida</taxon>
        <taxon>Oweniida</taxon>
        <taxon>Oweniidae</taxon>
        <taxon>Owenia</taxon>
    </lineage>
</organism>